<dbReference type="KEGG" id="npv:OHM77_02020"/>
<protein>
    <submittedName>
        <fullName evidence="3">PEP-CTERM sorting domain-containing protein</fullName>
    </submittedName>
</protein>
<feature type="signal peptide" evidence="1">
    <location>
        <begin position="1"/>
        <end position="25"/>
    </location>
</feature>
<proteinExistence type="predicted"/>
<dbReference type="EMBL" id="CP107246">
    <property type="protein sequence ID" value="WIM06092.1"/>
    <property type="molecule type" value="Genomic_DNA"/>
</dbReference>
<evidence type="ECO:0000256" key="1">
    <source>
        <dbReference type="SAM" id="SignalP"/>
    </source>
</evidence>
<feature type="chain" id="PRO_5041322970" evidence="1">
    <location>
        <begin position="26"/>
        <end position="187"/>
    </location>
</feature>
<organism evidence="3">
    <name type="scientific">Candidatus Nitricoxidivorans perseverans</name>
    <dbReference type="NCBI Taxonomy" id="2975601"/>
    <lineage>
        <taxon>Bacteria</taxon>
        <taxon>Pseudomonadati</taxon>
        <taxon>Pseudomonadota</taxon>
        <taxon>Betaproteobacteria</taxon>
        <taxon>Nitrosomonadales</taxon>
        <taxon>Sterolibacteriaceae</taxon>
        <taxon>Candidatus Nitricoxidivorans</taxon>
    </lineage>
</organism>
<name>A0AA49FMQ4_9PROT</name>
<sequence length="187" mass="19059">MIKINTLTKAITGIALAGTVGMANASLTETSWIEDAYSLVASWHVDTVGGSSFSITKDGTYWDIGSLGATVDYSIPTPYGTFLVDLAGLSGAVHASIPPHPGDGAAATFSSTLAATSGSTSTSSGTVAHSPHWDHYTFALVAGGPGMADVYLTAAHVPEPETYAMLLAGLGLMGTIARRRRAASDPA</sequence>
<feature type="domain" description="Ice-binding protein C-terminal" evidence="2">
    <location>
        <begin position="157"/>
        <end position="181"/>
    </location>
</feature>
<dbReference type="Pfam" id="PF07589">
    <property type="entry name" value="PEP-CTERM"/>
    <property type="match status" value="1"/>
</dbReference>
<gene>
    <name evidence="3" type="ORF">OHM77_02020</name>
</gene>
<evidence type="ECO:0000259" key="2">
    <source>
        <dbReference type="Pfam" id="PF07589"/>
    </source>
</evidence>
<dbReference type="InterPro" id="IPR013424">
    <property type="entry name" value="Ice-binding_C"/>
</dbReference>
<dbReference type="Proteomes" id="UP001234916">
    <property type="component" value="Chromosome"/>
</dbReference>
<evidence type="ECO:0000313" key="3">
    <source>
        <dbReference type="EMBL" id="WIM06092.1"/>
    </source>
</evidence>
<keyword evidence="1" id="KW-0732">Signal</keyword>
<dbReference type="AlphaFoldDB" id="A0AA49FMQ4"/>
<accession>A0AA49FMQ4</accession>
<dbReference type="NCBIfam" id="TIGR02595">
    <property type="entry name" value="PEP_CTERM"/>
    <property type="match status" value="1"/>
</dbReference>
<reference evidence="3" key="1">
    <citation type="journal article" date="2023" name="Nat. Microbiol.">
        <title>Enrichment and characterization of a nitric oxide-reducing microbial community in a continuous bioreactor.</title>
        <authorList>
            <person name="Garrido-Amador P."/>
            <person name="Stortenbeker N."/>
            <person name="Wessels H.J.C.T."/>
            <person name="Speth D.R."/>
            <person name="Garcia-Heredia I."/>
            <person name="Kartal B."/>
        </authorList>
    </citation>
    <scope>NUCLEOTIDE SEQUENCE</scope>
    <source>
        <strain evidence="3">MAG1</strain>
    </source>
</reference>